<dbReference type="OrthoDB" id="9811381at2"/>
<reference evidence="9 10" key="1">
    <citation type="submission" date="2019-05" db="EMBL/GenBank/DDBJ databases">
        <title>Verrucobacter flavum gen. nov., sp. nov. a new member of the family Verrucomicrobiaceae.</title>
        <authorList>
            <person name="Szuroczki S."/>
            <person name="Abbaszade G."/>
            <person name="Szabo A."/>
            <person name="Felfoldi T."/>
            <person name="Schumann P."/>
            <person name="Boka K."/>
            <person name="Keki Z."/>
            <person name="Toumi M."/>
            <person name="Toth E."/>
        </authorList>
    </citation>
    <scope>NUCLEOTIDE SEQUENCE [LARGE SCALE GENOMIC DNA]</scope>
    <source>
        <strain evidence="9 10">MG-N-17</strain>
    </source>
</reference>
<protein>
    <recommendedName>
        <fullName evidence="6">Transcription antitermination protein NusB</fullName>
    </recommendedName>
    <alternativeName>
        <fullName evidence="6">Antitermination factor NusB</fullName>
    </alternativeName>
</protein>
<dbReference type="InterPro" id="IPR011605">
    <property type="entry name" value="NusB_fam"/>
</dbReference>
<dbReference type="AlphaFoldDB" id="A0A5R8KFG8"/>
<comment type="function">
    <text evidence="6">Involved in transcription antitermination. Required for transcription of ribosomal RNA (rRNA) genes. Binds specifically to the boxA antiterminator sequence of the ribosomal RNA (rrn) operons.</text>
</comment>
<evidence type="ECO:0000259" key="8">
    <source>
        <dbReference type="Pfam" id="PF01029"/>
    </source>
</evidence>
<evidence type="ECO:0000256" key="5">
    <source>
        <dbReference type="ARBA" id="ARBA00023163"/>
    </source>
</evidence>
<accession>A0A5R8KFG8</accession>
<name>A0A5R8KFG8_9BACT</name>
<evidence type="ECO:0000313" key="10">
    <source>
        <dbReference type="Proteomes" id="UP000306196"/>
    </source>
</evidence>
<sequence>MGKRREGRQAAIQYLFAHDLHGEEEVSEQERSGFWELHSANAKVREHAEGLLQGVFAHQAEIDQRISERLENYSFERVGTVDRNILRVAVYELLYVKEIPVRVVINEAVEIARGLGDTQTRIFVNGILDKIAKVVRPQAEREAAPEPEVEEHPTTTAD</sequence>
<comment type="similarity">
    <text evidence="1 6">Belongs to the NusB family.</text>
</comment>
<gene>
    <name evidence="6 9" type="primary">nusB</name>
    <name evidence="9" type="ORF">FEM03_09055</name>
</gene>
<evidence type="ECO:0000256" key="4">
    <source>
        <dbReference type="ARBA" id="ARBA00023015"/>
    </source>
</evidence>
<dbReference type="PANTHER" id="PTHR11078">
    <property type="entry name" value="N UTILIZATION SUBSTANCE PROTEIN B-RELATED"/>
    <property type="match status" value="1"/>
</dbReference>
<keyword evidence="3 6" id="KW-0694">RNA-binding</keyword>
<evidence type="ECO:0000256" key="2">
    <source>
        <dbReference type="ARBA" id="ARBA00022814"/>
    </source>
</evidence>
<dbReference type="EMBL" id="VAUV01000006">
    <property type="protein sequence ID" value="TLD71050.1"/>
    <property type="molecule type" value="Genomic_DNA"/>
</dbReference>
<evidence type="ECO:0000313" key="9">
    <source>
        <dbReference type="EMBL" id="TLD71050.1"/>
    </source>
</evidence>
<evidence type="ECO:0000256" key="1">
    <source>
        <dbReference type="ARBA" id="ARBA00005952"/>
    </source>
</evidence>
<dbReference type="GO" id="GO:0031564">
    <property type="term" value="P:transcription antitermination"/>
    <property type="evidence" value="ECO:0007669"/>
    <property type="project" value="UniProtKB-KW"/>
</dbReference>
<dbReference type="Gene3D" id="1.10.940.10">
    <property type="entry name" value="NusB-like"/>
    <property type="match status" value="1"/>
</dbReference>
<dbReference type="InterPro" id="IPR035926">
    <property type="entry name" value="NusB-like_sf"/>
</dbReference>
<dbReference type="GO" id="GO:0003723">
    <property type="term" value="F:RNA binding"/>
    <property type="evidence" value="ECO:0007669"/>
    <property type="project" value="UniProtKB-UniRule"/>
</dbReference>
<dbReference type="HAMAP" id="MF_00073">
    <property type="entry name" value="NusB"/>
    <property type="match status" value="1"/>
</dbReference>
<dbReference type="NCBIfam" id="TIGR01951">
    <property type="entry name" value="nusB"/>
    <property type="match status" value="1"/>
</dbReference>
<organism evidence="9 10">
    <name type="scientific">Phragmitibacter flavus</name>
    <dbReference type="NCBI Taxonomy" id="2576071"/>
    <lineage>
        <taxon>Bacteria</taxon>
        <taxon>Pseudomonadati</taxon>
        <taxon>Verrucomicrobiota</taxon>
        <taxon>Verrucomicrobiia</taxon>
        <taxon>Verrucomicrobiales</taxon>
        <taxon>Verrucomicrobiaceae</taxon>
        <taxon>Phragmitibacter</taxon>
    </lineage>
</organism>
<proteinExistence type="inferred from homology"/>
<dbReference type="PANTHER" id="PTHR11078:SF3">
    <property type="entry name" value="ANTITERMINATION NUSB DOMAIN-CONTAINING PROTEIN"/>
    <property type="match status" value="1"/>
</dbReference>
<keyword evidence="4 6" id="KW-0805">Transcription regulation</keyword>
<dbReference type="GO" id="GO:0005829">
    <property type="term" value="C:cytosol"/>
    <property type="evidence" value="ECO:0007669"/>
    <property type="project" value="TreeGrafter"/>
</dbReference>
<keyword evidence="10" id="KW-1185">Reference proteome</keyword>
<dbReference type="GO" id="GO:0006353">
    <property type="term" value="P:DNA-templated transcription termination"/>
    <property type="evidence" value="ECO:0007669"/>
    <property type="project" value="UniProtKB-UniRule"/>
</dbReference>
<dbReference type="Proteomes" id="UP000306196">
    <property type="component" value="Unassembled WGS sequence"/>
</dbReference>
<evidence type="ECO:0000256" key="6">
    <source>
        <dbReference type="HAMAP-Rule" id="MF_00073"/>
    </source>
</evidence>
<keyword evidence="5 6" id="KW-0804">Transcription</keyword>
<keyword evidence="2 6" id="KW-0889">Transcription antitermination</keyword>
<evidence type="ECO:0000256" key="7">
    <source>
        <dbReference type="SAM" id="MobiDB-lite"/>
    </source>
</evidence>
<feature type="domain" description="NusB/RsmB/TIM44" evidence="8">
    <location>
        <begin position="7"/>
        <end position="133"/>
    </location>
</feature>
<feature type="region of interest" description="Disordered" evidence="7">
    <location>
        <begin position="138"/>
        <end position="158"/>
    </location>
</feature>
<dbReference type="RefSeq" id="WP_138085879.1">
    <property type="nucleotide sequence ID" value="NZ_VAUV01000006.1"/>
</dbReference>
<comment type="caution">
    <text evidence="9">The sequence shown here is derived from an EMBL/GenBank/DDBJ whole genome shotgun (WGS) entry which is preliminary data.</text>
</comment>
<dbReference type="SUPFAM" id="SSF48013">
    <property type="entry name" value="NusB-like"/>
    <property type="match status" value="1"/>
</dbReference>
<dbReference type="Pfam" id="PF01029">
    <property type="entry name" value="NusB"/>
    <property type="match status" value="1"/>
</dbReference>
<dbReference type="InterPro" id="IPR006027">
    <property type="entry name" value="NusB_RsmB_TIM44"/>
</dbReference>
<evidence type="ECO:0000256" key="3">
    <source>
        <dbReference type="ARBA" id="ARBA00022884"/>
    </source>
</evidence>